<dbReference type="AlphaFoldDB" id="H1XQJ0"/>
<dbReference type="InParanoid" id="H1XQJ0"/>
<keyword evidence="2" id="KW-0732">Signal</keyword>
<dbReference type="PaxDb" id="880073-Calab_0743"/>
<keyword evidence="1" id="KW-0812">Transmembrane</keyword>
<keyword evidence="1" id="KW-0472">Membrane</keyword>
<organism evidence="6 7">
    <name type="scientific">Caldithrix abyssi DSM 13497</name>
    <dbReference type="NCBI Taxonomy" id="880073"/>
    <lineage>
        <taxon>Bacteria</taxon>
        <taxon>Pseudomonadati</taxon>
        <taxon>Calditrichota</taxon>
        <taxon>Calditrichia</taxon>
        <taxon>Calditrichales</taxon>
        <taxon>Calditrichaceae</taxon>
        <taxon>Caldithrix</taxon>
    </lineage>
</organism>
<accession>H1XQJ0</accession>
<evidence type="ECO:0000313" key="3">
    <source>
        <dbReference type="EMBL" id="APF16979.1"/>
    </source>
</evidence>
<evidence type="ECO:0000313" key="6">
    <source>
        <dbReference type="EMBL" id="EHO41136.1"/>
    </source>
</evidence>
<evidence type="ECO:0000256" key="2">
    <source>
        <dbReference type="SAM" id="SignalP"/>
    </source>
</evidence>
<reference evidence="3 8" key="2">
    <citation type="submission" date="2016-11" db="EMBL/GenBank/DDBJ databases">
        <title>Genomic analysis of Caldithrix abyssi and proposal of a novel bacterial phylum Caldithrichaeota.</title>
        <authorList>
            <person name="Kublanov I."/>
            <person name="Sigalova O."/>
            <person name="Gavrilov S."/>
            <person name="Lebedinsky A."/>
            <person name="Ivanova N."/>
            <person name="Daum C."/>
            <person name="Reddy T."/>
            <person name="Klenk H.P."/>
            <person name="Goker M."/>
            <person name="Reva O."/>
            <person name="Miroshnichenko M."/>
            <person name="Kyprides N."/>
            <person name="Woyke T."/>
            <person name="Gelfand M."/>
        </authorList>
    </citation>
    <scope>NUCLEOTIDE SEQUENCE [LARGE SCALE GENOMIC DNA]</scope>
    <source>
        <strain evidence="3 8">LF13</strain>
    </source>
</reference>
<dbReference type="KEGG" id="caby:Cabys_228"/>
<dbReference type="EMBL" id="CM001402">
    <property type="protein sequence ID" value="EHO41136.1"/>
    <property type="molecule type" value="Genomic_DNA"/>
</dbReference>
<keyword evidence="1" id="KW-1133">Transmembrane helix</keyword>
<evidence type="ECO:0000256" key="1">
    <source>
        <dbReference type="SAM" id="Phobius"/>
    </source>
</evidence>
<proteinExistence type="predicted"/>
<feature type="signal peptide" evidence="2">
    <location>
        <begin position="1"/>
        <end position="20"/>
    </location>
</feature>
<reference evidence="6 7" key="1">
    <citation type="submission" date="2011-09" db="EMBL/GenBank/DDBJ databases">
        <title>The permanent draft genome of Caldithrix abyssi DSM 13497.</title>
        <authorList>
            <consortium name="US DOE Joint Genome Institute (JGI-PGF)"/>
            <person name="Lucas S."/>
            <person name="Han J."/>
            <person name="Lapidus A."/>
            <person name="Bruce D."/>
            <person name="Goodwin L."/>
            <person name="Pitluck S."/>
            <person name="Peters L."/>
            <person name="Kyrpides N."/>
            <person name="Mavromatis K."/>
            <person name="Ivanova N."/>
            <person name="Mikhailova N."/>
            <person name="Chertkov O."/>
            <person name="Detter J.C."/>
            <person name="Tapia R."/>
            <person name="Han C."/>
            <person name="Land M."/>
            <person name="Hauser L."/>
            <person name="Markowitz V."/>
            <person name="Cheng J.-F."/>
            <person name="Hugenholtz P."/>
            <person name="Woyke T."/>
            <person name="Wu D."/>
            <person name="Spring S."/>
            <person name="Brambilla E."/>
            <person name="Klenk H.-P."/>
            <person name="Eisen J.A."/>
        </authorList>
    </citation>
    <scope>NUCLEOTIDE SEQUENCE [LARGE SCALE GENOMIC DNA]</scope>
    <source>
        <strain evidence="6 7">DSM 13497</strain>
    </source>
</reference>
<evidence type="ECO:0000313" key="4">
    <source>
        <dbReference type="EMBL" id="APF20332.1"/>
    </source>
</evidence>
<gene>
    <name evidence="3" type="ORF">Cabys_228</name>
    <name evidence="4" type="ORF">Cabys_3586</name>
    <name evidence="5" type="ORF">Calab_0743</name>
    <name evidence="6" type="ORF">Calab_1516</name>
</gene>
<evidence type="ECO:0000313" key="8">
    <source>
        <dbReference type="Proteomes" id="UP000183868"/>
    </source>
</evidence>
<dbReference type="EMBL" id="CP018099">
    <property type="protein sequence ID" value="APF20332.1"/>
    <property type="molecule type" value="Genomic_DNA"/>
</dbReference>
<evidence type="ECO:0000313" key="7">
    <source>
        <dbReference type="Proteomes" id="UP000004671"/>
    </source>
</evidence>
<sequence precursor="true">MKKLILSLIFCLLFLLPSMADNIFMKNGTKIINVKVLNQDQKWIYYQMANGKKTKISKNAVLKIENIPFNPKLKSQIIAPDFTHISKMDVEKSQTESYPNFKLITLSIVSFALSYDYFKEANNIQKFINFNDFLIRSYIGDEKLEKEYLDLIDDLKSQKKRKQIIGTVFMASGIINAIISFKKVQIKASPQSLSLSYRF</sequence>
<dbReference type="KEGG" id="caby:Cabys_3586"/>
<dbReference type="RefSeq" id="WP_006927346.1">
    <property type="nucleotide sequence ID" value="NZ_CM001402.1"/>
</dbReference>
<dbReference type="Proteomes" id="UP000183868">
    <property type="component" value="Chromosome"/>
</dbReference>
<dbReference type="EMBL" id="CM001402">
    <property type="protein sequence ID" value="EHO40382.1"/>
    <property type="molecule type" value="Genomic_DNA"/>
</dbReference>
<feature type="transmembrane region" description="Helical" evidence="1">
    <location>
        <begin position="164"/>
        <end position="181"/>
    </location>
</feature>
<evidence type="ECO:0000313" key="5">
    <source>
        <dbReference type="EMBL" id="EHO40382.1"/>
    </source>
</evidence>
<keyword evidence="7" id="KW-1185">Reference proteome</keyword>
<dbReference type="HOGENOM" id="CLU_1369968_0_0_0"/>
<dbReference type="STRING" id="880073.Cabys_228"/>
<dbReference type="EMBL" id="CP018099">
    <property type="protein sequence ID" value="APF16979.1"/>
    <property type="molecule type" value="Genomic_DNA"/>
</dbReference>
<name>H1XQJ0_CALAY</name>
<feature type="chain" id="PRO_5010834572" evidence="2">
    <location>
        <begin position="21"/>
        <end position="199"/>
    </location>
</feature>
<dbReference type="Proteomes" id="UP000004671">
    <property type="component" value="Chromosome"/>
</dbReference>
<protein>
    <submittedName>
        <fullName evidence="6">Uncharacterized protein</fullName>
    </submittedName>
</protein>